<comment type="caution">
    <text evidence="1">The sequence shown here is derived from an EMBL/GenBank/DDBJ whole genome shotgun (WGS) entry which is preliminary data.</text>
</comment>
<gene>
    <name evidence="2" type="ORF">JV35_00875</name>
    <name evidence="1" type="ORF">KP22_13260</name>
</gene>
<dbReference type="EMBL" id="JQHM01000004">
    <property type="protein sequence ID" value="KFX04849.1"/>
    <property type="molecule type" value="Genomic_DNA"/>
</dbReference>
<protein>
    <submittedName>
        <fullName evidence="1">Uncharacterized protein</fullName>
    </submittedName>
</protein>
<sequence length="64" mass="7532">MSASPPETFDKLFYDIHPVVEKEQRASAREPWLIFTNTDKFPPKKIMKLYRGLYLHYQANSAKS</sequence>
<dbReference type="Proteomes" id="UP000032869">
    <property type="component" value="Unassembled WGS sequence"/>
</dbReference>
<evidence type="ECO:0000313" key="3">
    <source>
        <dbReference type="Proteomes" id="UP000032869"/>
    </source>
</evidence>
<keyword evidence="3" id="KW-1185">Reference proteome</keyword>
<name>A0A093RWE0_9GAMM</name>
<evidence type="ECO:0000313" key="1">
    <source>
        <dbReference type="EMBL" id="KFX04849.1"/>
    </source>
</evidence>
<dbReference type="AlphaFoldDB" id="A0A093RWE0"/>
<accession>A0A093RWE0</accession>
<evidence type="ECO:0000313" key="2">
    <source>
        <dbReference type="EMBL" id="KFX21745.1"/>
    </source>
</evidence>
<dbReference type="Proteomes" id="UP000032874">
    <property type="component" value="Unassembled WGS sequence"/>
</dbReference>
<evidence type="ECO:0000313" key="4">
    <source>
        <dbReference type="Proteomes" id="UP000032874"/>
    </source>
</evidence>
<proteinExistence type="predicted"/>
<reference evidence="3 4" key="1">
    <citation type="submission" date="2014-08" db="EMBL/GenBank/DDBJ databases">
        <title>Genome sequences of NCPPB Pectobacterium isolates.</title>
        <authorList>
            <person name="Glover R.H."/>
            <person name="Sapp M."/>
            <person name="Elphinstone J."/>
        </authorList>
    </citation>
    <scope>NUCLEOTIDE SEQUENCE [LARGE SCALE GENOMIC DNA]</scope>
    <source>
        <strain evidence="2 3">NCPPB 2793</strain>
        <strain evidence="1 4">NCPPB 2795</strain>
    </source>
</reference>
<organism evidence="1 4">
    <name type="scientific">Pectobacterium betavasculorum</name>
    <dbReference type="NCBI Taxonomy" id="55207"/>
    <lineage>
        <taxon>Bacteria</taxon>
        <taxon>Pseudomonadati</taxon>
        <taxon>Pseudomonadota</taxon>
        <taxon>Gammaproteobacteria</taxon>
        <taxon>Enterobacterales</taxon>
        <taxon>Pectobacteriaceae</taxon>
        <taxon>Pectobacterium</taxon>
    </lineage>
</organism>
<dbReference type="EMBL" id="JQHL01000001">
    <property type="protein sequence ID" value="KFX21745.1"/>
    <property type="molecule type" value="Genomic_DNA"/>
</dbReference>